<dbReference type="AlphaFoldDB" id="A0A0A9BGA8"/>
<proteinExistence type="predicted"/>
<accession>A0A0A9BGA8</accession>
<sequence>MARSKIVGVGRSRSRNRTLELGRRGDGVAPKARLGIDELGLILIAPKQ</sequence>
<organism evidence="1">
    <name type="scientific">Arundo donax</name>
    <name type="common">Giant reed</name>
    <name type="synonym">Donax arundinaceus</name>
    <dbReference type="NCBI Taxonomy" id="35708"/>
    <lineage>
        <taxon>Eukaryota</taxon>
        <taxon>Viridiplantae</taxon>
        <taxon>Streptophyta</taxon>
        <taxon>Embryophyta</taxon>
        <taxon>Tracheophyta</taxon>
        <taxon>Spermatophyta</taxon>
        <taxon>Magnoliopsida</taxon>
        <taxon>Liliopsida</taxon>
        <taxon>Poales</taxon>
        <taxon>Poaceae</taxon>
        <taxon>PACMAD clade</taxon>
        <taxon>Arundinoideae</taxon>
        <taxon>Arundineae</taxon>
        <taxon>Arundo</taxon>
    </lineage>
</organism>
<evidence type="ECO:0000313" key="1">
    <source>
        <dbReference type="EMBL" id="JAD61158.1"/>
    </source>
</evidence>
<protein>
    <submittedName>
        <fullName evidence="1">Uncharacterized protein</fullName>
    </submittedName>
</protein>
<reference evidence="1" key="1">
    <citation type="submission" date="2014-09" db="EMBL/GenBank/DDBJ databases">
        <authorList>
            <person name="Magalhaes I.L.F."/>
            <person name="Oliveira U."/>
            <person name="Santos F.R."/>
            <person name="Vidigal T.H.D.A."/>
            <person name="Brescovit A.D."/>
            <person name="Santos A.J."/>
        </authorList>
    </citation>
    <scope>NUCLEOTIDE SEQUENCE</scope>
    <source>
        <tissue evidence="1">Shoot tissue taken approximately 20 cm above the soil surface</tissue>
    </source>
</reference>
<name>A0A0A9BGA8_ARUDO</name>
<reference evidence="1" key="2">
    <citation type="journal article" date="2015" name="Data Brief">
        <title>Shoot transcriptome of the giant reed, Arundo donax.</title>
        <authorList>
            <person name="Barrero R.A."/>
            <person name="Guerrero F.D."/>
            <person name="Moolhuijzen P."/>
            <person name="Goolsby J.A."/>
            <person name="Tidwell J."/>
            <person name="Bellgard S.E."/>
            <person name="Bellgard M.I."/>
        </authorList>
    </citation>
    <scope>NUCLEOTIDE SEQUENCE</scope>
    <source>
        <tissue evidence="1">Shoot tissue taken approximately 20 cm above the soil surface</tissue>
    </source>
</reference>
<dbReference type="EMBL" id="GBRH01236737">
    <property type="protein sequence ID" value="JAD61158.1"/>
    <property type="molecule type" value="Transcribed_RNA"/>
</dbReference>